<keyword evidence="4" id="KW-0732">Signal</keyword>
<dbReference type="CDD" id="cd01146">
    <property type="entry name" value="FhuD"/>
    <property type="match status" value="1"/>
</dbReference>
<dbReference type="InterPro" id="IPR006311">
    <property type="entry name" value="TAT_signal"/>
</dbReference>
<dbReference type="Gene3D" id="3.40.50.1980">
    <property type="entry name" value="Nitrogenase molybdenum iron protein domain"/>
    <property type="match status" value="2"/>
</dbReference>
<dbReference type="Proteomes" id="UP001589748">
    <property type="component" value="Unassembled WGS sequence"/>
</dbReference>
<feature type="domain" description="Fe/B12 periplasmic-binding" evidence="5">
    <location>
        <begin position="93"/>
        <end position="354"/>
    </location>
</feature>
<evidence type="ECO:0000256" key="4">
    <source>
        <dbReference type="ARBA" id="ARBA00022729"/>
    </source>
</evidence>
<comment type="subcellular location">
    <subcellularLocation>
        <location evidence="1">Cell envelope</location>
    </subcellularLocation>
</comment>
<dbReference type="InterPro" id="IPR051313">
    <property type="entry name" value="Bact_iron-sidero_bind"/>
</dbReference>
<dbReference type="SUPFAM" id="SSF53807">
    <property type="entry name" value="Helical backbone' metal receptor"/>
    <property type="match status" value="1"/>
</dbReference>
<evidence type="ECO:0000313" key="7">
    <source>
        <dbReference type="Proteomes" id="UP001589748"/>
    </source>
</evidence>
<comment type="similarity">
    <text evidence="2">Belongs to the bacterial solute-binding protein 8 family.</text>
</comment>
<dbReference type="EMBL" id="JBHMDM010000007">
    <property type="protein sequence ID" value="MFB9378638.1"/>
    <property type="molecule type" value="Genomic_DNA"/>
</dbReference>
<dbReference type="PROSITE" id="PS51318">
    <property type="entry name" value="TAT"/>
    <property type="match status" value="1"/>
</dbReference>
<sequence>MITPGPSRRRLLLALGGGCATLIAGCGDDAASEGTAAVPSASATPSTAAPGAQTWVTPRELPEGWGSTEADGVFPRTVVHLLGETTLDRAPTRIAGISTGQLDALLTLGLVPAGATTGEGAGLVPDYLASEFADRTSDLAALADLGLRTEPNLEAVAALAPDLVLVNASGPDDRELFDALSAIAPTVATRSTGLYWKQNLLLMGDAVGLGQKARALLADHQEAAAAFGAGLTTVPSVSLLRRNGDRVRIFGVSSFAGSVLEDARLPRPESQRFTDSVSTDLSPEQLGDADGDWIFFGVQGGDAAELTALPLWSGLAAVQSDRAVEVDDDPFYLNTGPTAARLVLEQLQTSLTTR</sequence>
<comment type="caution">
    <text evidence="6">The sequence shown here is derived from an EMBL/GenBank/DDBJ whole genome shotgun (WGS) entry which is preliminary data.</text>
</comment>
<dbReference type="PROSITE" id="PS50983">
    <property type="entry name" value="FE_B12_PBP"/>
    <property type="match status" value="1"/>
</dbReference>
<keyword evidence="3" id="KW-0813">Transport</keyword>
<dbReference type="InterPro" id="IPR002491">
    <property type="entry name" value="ABC_transptr_periplasmic_BD"/>
</dbReference>
<dbReference type="Pfam" id="PF01497">
    <property type="entry name" value="Peripla_BP_2"/>
    <property type="match status" value="1"/>
</dbReference>
<evidence type="ECO:0000313" key="6">
    <source>
        <dbReference type="EMBL" id="MFB9378638.1"/>
    </source>
</evidence>
<evidence type="ECO:0000256" key="3">
    <source>
        <dbReference type="ARBA" id="ARBA00022448"/>
    </source>
</evidence>
<keyword evidence="7" id="KW-1185">Reference proteome</keyword>
<organism evidence="6 7">
    <name type="scientific">Kineococcus gynurae</name>
    <dbReference type="NCBI Taxonomy" id="452979"/>
    <lineage>
        <taxon>Bacteria</taxon>
        <taxon>Bacillati</taxon>
        <taxon>Actinomycetota</taxon>
        <taxon>Actinomycetes</taxon>
        <taxon>Kineosporiales</taxon>
        <taxon>Kineosporiaceae</taxon>
        <taxon>Kineococcus</taxon>
    </lineage>
</organism>
<proteinExistence type="inferred from homology"/>
<gene>
    <name evidence="6" type="ORF">ACFFVI_16870</name>
</gene>
<name>A0ABV5LX66_9ACTN</name>
<evidence type="ECO:0000256" key="2">
    <source>
        <dbReference type="ARBA" id="ARBA00008814"/>
    </source>
</evidence>
<dbReference type="RefSeq" id="WP_380136666.1">
    <property type="nucleotide sequence ID" value="NZ_JBHLUI010000008.1"/>
</dbReference>
<evidence type="ECO:0000259" key="5">
    <source>
        <dbReference type="PROSITE" id="PS50983"/>
    </source>
</evidence>
<evidence type="ECO:0000256" key="1">
    <source>
        <dbReference type="ARBA" id="ARBA00004196"/>
    </source>
</evidence>
<dbReference type="PANTHER" id="PTHR30532:SF25">
    <property type="entry name" value="IRON(III) DICITRATE-BINDING PERIPLASMIC PROTEIN"/>
    <property type="match status" value="1"/>
</dbReference>
<accession>A0ABV5LX66</accession>
<dbReference type="PANTHER" id="PTHR30532">
    <property type="entry name" value="IRON III DICITRATE-BINDING PERIPLASMIC PROTEIN"/>
    <property type="match status" value="1"/>
</dbReference>
<reference evidence="6 7" key="1">
    <citation type="submission" date="2024-09" db="EMBL/GenBank/DDBJ databases">
        <authorList>
            <person name="Sun Q."/>
            <person name="Mori K."/>
        </authorList>
    </citation>
    <scope>NUCLEOTIDE SEQUENCE [LARGE SCALE GENOMIC DNA]</scope>
    <source>
        <strain evidence="6 7">TISTR 1856</strain>
    </source>
</reference>
<protein>
    <submittedName>
        <fullName evidence="6">ABC transporter substrate-binding protein</fullName>
    </submittedName>
</protein>